<keyword evidence="3" id="KW-0813">Transport</keyword>
<keyword evidence="7 8" id="KW-0472">Membrane</keyword>
<feature type="transmembrane region" description="Helical" evidence="8">
    <location>
        <begin position="223"/>
        <end position="242"/>
    </location>
</feature>
<evidence type="ECO:0000256" key="2">
    <source>
        <dbReference type="ARBA" id="ARBA00009773"/>
    </source>
</evidence>
<gene>
    <name evidence="9" type="ORF">ACFO26_00260</name>
</gene>
<dbReference type="PANTHER" id="PTHR21716">
    <property type="entry name" value="TRANSMEMBRANE PROTEIN"/>
    <property type="match status" value="1"/>
</dbReference>
<feature type="transmembrane region" description="Helical" evidence="8">
    <location>
        <begin position="248"/>
        <end position="266"/>
    </location>
</feature>
<feature type="transmembrane region" description="Helical" evidence="8">
    <location>
        <begin position="158"/>
        <end position="187"/>
    </location>
</feature>
<feature type="transmembrane region" description="Helical" evidence="8">
    <location>
        <begin position="316"/>
        <end position="344"/>
    </location>
</feature>
<sequence>MFKNSKLFFWTIEILAVALLVFLLTKIGFIFQPLRTLLTLLFIPFIIAGFLYYIFHPIVLFMEKKLKIKRVFGALIIIVILLGAIVLIVASIIPSIISQLTGLINTTAKLFPELRRWIEEMSKNPRFHTIYEQIDVNSLINRLNISYTDVLHNLLNSITISIGSIVSVISSIVMVMILVPILLYYMLKDGEKVIPFLREHVIVEDRLGLFDLLENMNKTISRYISGVAIDASFVFVTVFIGYTIMGIPYAFLFALFAGITNIIPYAGPYIGVLPMVLAVAFNHPITALIAVIYVLVLQQIDGNVIYPKIIGTAVKIHPVTVMILMLITGSLYGIIGMIIAVPAYSLIKEIVKFATGLYRNHRKQKEILK</sequence>
<evidence type="ECO:0000256" key="5">
    <source>
        <dbReference type="ARBA" id="ARBA00022692"/>
    </source>
</evidence>
<evidence type="ECO:0000256" key="1">
    <source>
        <dbReference type="ARBA" id="ARBA00004651"/>
    </source>
</evidence>
<comment type="subcellular location">
    <subcellularLocation>
        <location evidence="1">Cell membrane</location>
        <topology evidence="1">Multi-pass membrane protein</topology>
    </subcellularLocation>
</comment>
<evidence type="ECO:0000256" key="3">
    <source>
        <dbReference type="ARBA" id="ARBA00022448"/>
    </source>
</evidence>
<evidence type="ECO:0000256" key="4">
    <source>
        <dbReference type="ARBA" id="ARBA00022475"/>
    </source>
</evidence>
<feature type="transmembrane region" description="Helical" evidence="8">
    <location>
        <begin position="71"/>
        <end position="97"/>
    </location>
</feature>
<comment type="similarity">
    <text evidence="2">Belongs to the autoinducer-2 exporter (AI-2E) (TC 2.A.86) family.</text>
</comment>
<feature type="transmembrane region" description="Helical" evidence="8">
    <location>
        <begin position="273"/>
        <end position="296"/>
    </location>
</feature>
<evidence type="ECO:0000313" key="9">
    <source>
        <dbReference type="EMBL" id="MFC4651341.1"/>
    </source>
</evidence>
<evidence type="ECO:0000256" key="7">
    <source>
        <dbReference type="ARBA" id="ARBA00023136"/>
    </source>
</evidence>
<keyword evidence="10" id="KW-1185">Reference proteome</keyword>
<keyword evidence="6 8" id="KW-1133">Transmembrane helix</keyword>
<reference evidence="10" key="1">
    <citation type="journal article" date="2019" name="Int. J. Syst. Evol. Microbiol.">
        <title>The Global Catalogue of Microorganisms (GCM) 10K type strain sequencing project: providing services to taxonomists for standard genome sequencing and annotation.</title>
        <authorList>
            <consortium name="The Broad Institute Genomics Platform"/>
            <consortium name="The Broad Institute Genome Sequencing Center for Infectious Disease"/>
            <person name="Wu L."/>
            <person name="Ma J."/>
        </authorList>
    </citation>
    <scope>NUCLEOTIDE SEQUENCE [LARGE SCALE GENOMIC DNA]</scope>
    <source>
        <strain evidence="10">CCUG 63287</strain>
    </source>
</reference>
<protein>
    <submittedName>
        <fullName evidence="9">AI-2E family transporter</fullName>
    </submittedName>
</protein>
<evidence type="ECO:0000256" key="6">
    <source>
        <dbReference type="ARBA" id="ARBA00022989"/>
    </source>
</evidence>
<dbReference type="EMBL" id="JBHSGD010000001">
    <property type="protein sequence ID" value="MFC4651341.1"/>
    <property type="molecule type" value="Genomic_DNA"/>
</dbReference>
<dbReference type="Pfam" id="PF01594">
    <property type="entry name" value="AI-2E_transport"/>
    <property type="match status" value="1"/>
</dbReference>
<evidence type="ECO:0000256" key="8">
    <source>
        <dbReference type="SAM" id="Phobius"/>
    </source>
</evidence>
<dbReference type="Proteomes" id="UP001595987">
    <property type="component" value="Unassembled WGS sequence"/>
</dbReference>
<dbReference type="RefSeq" id="WP_213534609.1">
    <property type="nucleotide sequence ID" value="NZ_BOVQ01000003.1"/>
</dbReference>
<proteinExistence type="inferred from homology"/>
<feature type="transmembrane region" description="Helical" evidence="8">
    <location>
        <begin position="37"/>
        <end position="59"/>
    </location>
</feature>
<feature type="transmembrane region" description="Helical" evidence="8">
    <location>
        <begin position="7"/>
        <end position="31"/>
    </location>
</feature>
<name>A0ABV9JA91_9LACT</name>
<dbReference type="PANTHER" id="PTHR21716:SF53">
    <property type="entry name" value="PERMEASE PERM-RELATED"/>
    <property type="match status" value="1"/>
</dbReference>
<comment type="caution">
    <text evidence="9">The sequence shown here is derived from an EMBL/GenBank/DDBJ whole genome shotgun (WGS) entry which is preliminary data.</text>
</comment>
<keyword evidence="5 8" id="KW-0812">Transmembrane</keyword>
<accession>A0ABV9JA91</accession>
<evidence type="ECO:0000313" key="10">
    <source>
        <dbReference type="Proteomes" id="UP001595987"/>
    </source>
</evidence>
<dbReference type="InterPro" id="IPR002549">
    <property type="entry name" value="AI-2E-like"/>
</dbReference>
<keyword evidence="4" id="KW-1003">Cell membrane</keyword>
<organism evidence="9 10">
    <name type="scientific">Lactococcus nasutitermitis</name>
    <dbReference type="NCBI Taxonomy" id="1652957"/>
    <lineage>
        <taxon>Bacteria</taxon>
        <taxon>Bacillati</taxon>
        <taxon>Bacillota</taxon>
        <taxon>Bacilli</taxon>
        <taxon>Lactobacillales</taxon>
        <taxon>Streptococcaceae</taxon>
        <taxon>Lactococcus</taxon>
    </lineage>
</organism>